<feature type="compositionally biased region" description="Low complexity" evidence="1">
    <location>
        <begin position="54"/>
        <end position="70"/>
    </location>
</feature>
<evidence type="ECO:0000256" key="1">
    <source>
        <dbReference type="SAM" id="MobiDB-lite"/>
    </source>
</evidence>
<evidence type="ECO:0000313" key="3">
    <source>
        <dbReference type="Proteomes" id="UP000828924"/>
    </source>
</evidence>
<dbReference type="EMBL" id="CP071872">
    <property type="protein sequence ID" value="UNM11409.1"/>
    <property type="molecule type" value="Genomic_DNA"/>
</dbReference>
<keyword evidence="3" id="KW-1185">Reference proteome</keyword>
<accession>A0ABY3WIV7</accession>
<gene>
    <name evidence="2" type="ORF">J4032_07570</name>
</gene>
<organism evidence="2 3">
    <name type="scientific">Streptomyces formicae</name>
    <dbReference type="NCBI Taxonomy" id="1616117"/>
    <lineage>
        <taxon>Bacteria</taxon>
        <taxon>Bacillati</taxon>
        <taxon>Actinomycetota</taxon>
        <taxon>Actinomycetes</taxon>
        <taxon>Kitasatosporales</taxon>
        <taxon>Streptomycetaceae</taxon>
        <taxon>Streptomyces</taxon>
    </lineage>
</organism>
<dbReference type="RefSeq" id="WP_381595476.1">
    <property type="nucleotide sequence ID" value="NZ_CP071872.1"/>
</dbReference>
<sequence length="70" mass="7491">MTEPSYLAAVREAYDTVAVDYAVLVRENWTSSRWIAPCSPRSPNSYGGRAPGRSPTSAPQLLPAALTLPG</sequence>
<feature type="region of interest" description="Disordered" evidence="1">
    <location>
        <begin position="40"/>
        <end position="70"/>
    </location>
</feature>
<name>A0ABY3WIV7_9ACTN</name>
<proteinExistence type="predicted"/>
<evidence type="ECO:0000313" key="2">
    <source>
        <dbReference type="EMBL" id="UNM11409.1"/>
    </source>
</evidence>
<dbReference type="Proteomes" id="UP000828924">
    <property type="component" value="Chromosome"/>
</dbReference>
<reference evidence="2 3" key="1">
    <citation type="submission" date="2021-03" db="EMBL/GenBank/DDBJ databases">
        <title>Complete genome of Streptomyces formicae strain 1H-GS9 (DSM 100524).</title>
        <authorList>
            <person name="Atanasov K.E."/>
            <person name="Altabella T."/>
            <person name="Ferrer A."/>
        </authorList>
    </citation>
    <scope>NUCLEOTIDE SEQUENCE [LARGE SCALE GENOMIC DNA]</scope>
    <source>
        <strain evidence="2 3">1H-GS9</strain>
    </source>
</reference>
<protein>
    <submittedName>
        <fullName evidence="2">Uncharacterized protein</fullName>
    </submittedName>
</protein>